<evidence type="ECO:0000256" key="4">
    <source>
        <dbReference type="SAM" id="Coils"/>
    </source>
</evidence>
<evidence type="ECO:0000256" key="3">
    <source>
        <dbReference type="ARBA" id="ARBA00022840"/>
    </source>
</evidence>
<evidence type="ECO:0000313" key="8">
    <source>
        <dbReference type="Proteomes" id="UP001516023"/>
    </source>
</evidence>
<dbReference type="InterPro" id="IPR050611">
    <property type="entry name" value="ABCF"/>
</dbReference>
<comment type="caution">
    <text evidence="7">The sequence shown here is derived from an EMBL/GenBank/DDBJ whole genome shotgun (WGS) entry which is preliminary data.</text>
</comment>
<evidence type="ECO:0000256" key="5">
    <source>
        <dbReference type="SAM" id="MobiDB-lite"/>
    </source>
</evidence>
<evidence type="ECO:0000256" key="1">
    <source>
        <dbReference type="ARBA" id="ARBA00022737"/>
    </source>
</evidence>
<evidence type="ECO:0000259" key="6">
    <source>
        <dbReference type="PROSITE" id="PS50893"/>
    </source>
</evidence>
<dbReference type="PROSITE" id="PS50893">
    <property type="entry name" value="ABC_TRANSPORTER_2"/>
    <property type="match status" value="1"/>
</dbReference>
<keyword evidence="8" id="KW-1185">Reference proteome</keyword>
<dbReference type="GO" id="GO:0005524">
    <property type="term" value="F:ATP binding"/>
    <property type="evidence" value="ECO:0007669"/>
    <property type="project" value="UniProtKB-KW"/>
</dbReference>
<feature type="domain" description="ABC transporter" evidence="6">
    <location>
        <begin position="20"/>
        <end position="300"/>
    </location>
</feature>
<sequence length="627" mass="70816">MELPTHTTSGPCEVHHRHAIYIPGLTLTHDGGRVLFHNSDLLLTHGTITALVGTNGSGKTSLAKLLASQQHTVCESKSSHILNGFPTNNFTVEYLAAADDEDDVDQSVPSHENCDLDECHPKEYIRYRLKKRIDRVHQSIEDLEGKLALSNDPDAMVELTDELSTLYEIEEKMTSQMQEEISRSMNVVGLKRHEHKKFSELSCGWRYKCQLIASVLSHPEMLIIDEPSFLDETSTEWLIASLIDMANNEKCIIILISHKESLLDSLADRVMYINSGNHTLSTYSCGYYEFRTRHENEIYQATKIIDDTEYEVEKADKQLKKLNMQMKKNEKNLKKSYNRIEFGKITKTQVHADMGGRSQEKKQRGDKSAASKLRRLRKNLEDAKDVHSNATKREKLKPLSINGIPASNQTIIRMESVSFRYHEDDEFVFENVDAIVESTDRVLLKGPNGSGKSTLVNLILGRNLVPTEGSIHTSTENVLYFPQTAIRDLTRQHGDLSATAFLMAASPDKLGTITQARIHLGRYGLENDLAIGKISSLSAGQRVRLWIAHETLLRPNPSLLIFDEVSENVDVDTRNSLVELFEAFQGAVLVISHDPDFCRPLVDTSASFTKIWTLHRYGLHVEFINDS</sequence>
<dbReference type="Gene3D" id="3.40.50.300">
    <property type="entry name" value="P-loop containing nucleotide triphosphate hydrolases"/>
    <property type="match status" value="2"/>
</dbReference>
<dbReference type="PANTHER" id="PTHR19211:SF95">
    <property type="entry name" value="ABC TRANSPORTER F FAMILY MEMBER 2"/>
    <property type="match status" value="1"/>
</dbReference>
<dbReference type="PANTHER" id="PTHR19211">
    <property type="entry name" value="ATP-BINDING TRANSPORT PROTEIN-RELATED"/>
    <property type="match status" value="1"/>
</dbReference>
<proteinExistence type="predicted"/>
<protein>
    <recommendedName>
        <fullName evidence="6">ABC transporter domain-containing protein</fullName>
    </recommendedName>
</protein>
<dbReference type="SUPFAM" id="SSF52540">
    <property type="entry name" value="P-loop containing nucleoside triphosphate hydrolases"/>
    <property type="match status" value="2"/>
</dbReference>
<keyword evidence="4" id="KW-0175">Coiled coil</keyword>
<name>A0ABD3QXI7_9STRA</name>
<gene>
    <name evidence="7" type="ORF">HJC23_003371</name>
</gene>
<dbReference type="InterPro" id="IPR003439">
    <property type="entry name" value="ABC_transporter-like_ATP-bd"/>
</dbReference>
<dbReference type="InterPro" id="IPR027417">
    <property type="entry name" value="P-loop_NTPase"/>
</dbReference>
<evidence type="ECO:0000313" key="7">
    <source>
        <dbReference type="EMBL" id="KAL3805143.1"/>
    </source>
</evidence>
<accession>A0ABD3QXI7</accession>
<keyword evidence="2" id="KW-0547">Nucleotide-binding</keyword>
<dbReference type="EMBL" id="JABMIG020000004">
    <property type="protein sequence ID" value="KAL3805143.1"/>
    <property type="molecule type" value="Genomic_DNA"/>
</dbReference>
<dbReference type="Proteomes" id="UP001516023">
    <property type="component" value="Unassembled WGS sequence"/>
</dbReference>
<feature type="coiled-coil region" evidence="4">
    <location>
        <begin position="305"/>
        <end position="339"/>
    </location>
</feature>
<keyword evidence="3" id="KW-0067">ATP-binding</keyword>
<dbReference type="SMART" id="SM00382">
    <property type="entry name" value="AAA"/>
    <property type="match status" value="2"/>
</dbReference>
<feature type="compositionally biased region" description="Basic and acidic residues" evidence="5">
    <location>
        <begin position="378"/>
        <end position="397"/>
    </location>
</feature>
<feature type="compositionally biased region" description="Basic and acidic residues" evidence="5">
    <location>
        <begin position="358"/>
        <end position="369"/>
    </location>
</feature>
<dbReference type="Pfam" id="PF00005">
    <property type="entry name" value="ABC_tran"/>
    <property type="match status" value="2"/>
</dbReference>
<organism evidence="7 8">
    <name type="scientific">Cyclotella cryptica</name>
    <dbReference type="NCBI Taxonomy" id="29204"/>
    <lineage>
        <taxon>Eukaryota</taxon>
        <taxon>Sar</taxon>
        <taxon>Stramenopiles</taxon>
        <taxon>Ochrophyta</taxon>
        <taxon>Bacillariophyta</taxon>
        <taxon>Coscinodiscophyceae</taxon>
        <taxon>Thalassiosirophycidae</taxon>
        <taxon>Stephanodiscales</taxon>
        <taxon>Stephanodiscaceae</taxon>
        <taxon>Cyclotella</taxon>
    </lineage>
</organism>
<evidence type="ECO:0000256" key="2">
    <source>
        <dbReference type="ARBA" id="ARBA00022741"/>
    </source>
</evidence>
<dbReference type="AlphaFoldDB" id="A0ABD3QXI7"/>
<dbReference type="InterPro" id="IPR003593">
    <property type="entry name" value="AAA+_ATPase"/>
</dbReference>
<keyword evidence="1" id="KW-0677">Repeat</keyword>
<reference evidence="7 8" key="1">
    <citation type="journal article" date="2020" name="G3 (Bethesda)">
        <title>Improved Reference Genome for Cyclotella cryptica CCMP332, a Model for Cell Wall Morphogenesis, Salinity Adaptation, and Lipid Production in Diatoms (Bacillariophyta).</title>
        <authorList>
            <person name="Roberts W.R."/>
            <person name="Downey K.M."/>
            <person name="Ruck E.C."/>
            <person name="Traller J.C."/>
            <person name="Alverson A.J."/>
        </authorList>
    </citation>
    <scope>NUCLEOTIDE SEQUENCE [LARGE SCALE GENOMIC DNA]</scope>
    <source>
        <strain evidence="7 8">CCMP332</strain>
    </source>
</reference>
<feature type="region of interest" description="Disordered" evidence="5">
    <location>
        <begin position="348"/>
        <end position="397"/>
    </location>
</feature>